<protein>
    <submittedName>
        <fullName evidence="1">Uncharacterized protein</fullName>
    </submittedName>
</protein>
<sequence length="63" mass="7534">MITDEIFQLFVNETNVYAQQEKNKKNYYKTIPNSELERHYSRRNGKIYWLSYVDGITATSINP</sequence>
<keyword evidence="2" id="KW-1185">Reference proteome</keyword>
<dbReference type="Proteomes" id="UP001162156">
    <property type="component" value="Unassembled WGS sequence"/>
</dbReference>
<proteinExistence type="predicted"/>
<comment type="caution">
    <text evidence="1">The sequence shown here is derived from an EMBL/GenBank/DDBJ whole genome shotgun (WGS) entry which is preliminary data.</text>
</comment>
<name>A0AAV8X874_9CUCU</name>
<organism evidence="1 2">
    <name type="scientific">Rhamnusium bicolor</name>
    <dbReference type="NCBI Taxonomy" id="1586634"/>
    <lineage>
        <taxon>Eukaryota</taxon>
        <taxon>Metazoa</taxon>
        <taxon>Ecdysozoa</taxon>
        <taxon>Arthropoda</taxon>
        <taxon>Hexapoda</taxon>
        <taxon>Insecta</taxon>
        <taxon>Pterygota</taxon>
        <taxon>Neoptera</taxon>
        <taxon>Endopterygota</taxon>
        <taxon>Coleoptera</taxon>
        <taxon>Polyphaga</taxon>
        <taxon>Cucujiformia</taxon>
        <taxon>Chrysomeloidea</taxon>
        <taxon>Cerambycidae</taxon>
        <taxon>Lepturinae</taxon>
        <taxon>Rhagiini</taxon>
        <taxon>Rhamnusium</taxon>
    </lineage>
</organism>
<gene>
    <name evidence="1" type="ORF">NQ314_013259</name>
</gene>
<evidence type="ECO:0000313" key="1">
    <source>
        <dbReference type="EMBL" id="KAJ8934615.1"/>
    </source>
</evidence>
<accession>A0AAV8X874</accession>
<reference evidence="1" key="1">
    <citation type="journal article" date="2023" name="Insect Mol. Biol.">
        <title>Genome sequencing provides insights into the evolution of gene families encoding plant cell wall-degrading enzymes in longhorned beetles.</title>
        <authorList>
            <person name="Shin N.R."/>
            <person name="Okamura Y."/>
            <person name="Kirsch R."/>
            <person name="Pauchet Y."/>
        </authorList>
    </citation>
    <scope>NUCLEOTIDE SEQUENCE</scope>
    <source>
        <strain evidence="1">RBIC_L_NR</strain>
    </source>
</reference>
<evidence type="ECO:0000313" key="2">
    <source>
        <dbReference type="Proteomes" id="UP001162156"/>
    </source>
</evidence>
<dbReference type="EMBL" id="JANEYF010003698">
    <property type="protein sequence ID" value="KAJ8934615.1"/>
    <property type="molecule type" value="Genomic_DNA"/>
</dbReference>
<dbReference type="AlphaFoldDB" id="A0AAV8X874"/>